<dbReference type="STRING" id="1798531.A2392_02620"/>
<dbReference type="AlphaFoldDB" id="A0A1F6FIF4"/>
<evidence type="ECO:0000313" key="2">
    <source>
        <dbReference type="Proteomes" id="UP000177395"/>
    </source>
</evidence>
<organism evidence="1 2">
    <name type="scientific">Candidatus Kaiserbacteria bacterium RIFOXYB1_FULL_46_14</name>
    <dbReference type="NCBI Taxonomy" id="1798531"/>
    <lineage>
        <taxon>Bacteria</taxon>
        <taxon>Candidatus Kaiseribacteriota</taxon>
    </lineage>
</organism>
<protein>
    <submittedName>
        <fullName evidence="1">Uncharacterized protein</fullName>
    </submittedName>
</protein>
<reference evidence="1 2" key="1">
    <citation type="journal article" date="2016" name="Nat. Commun.">
        <title>Thousands of microbial genomes shed light on interconnected biogeochemical processes in an aquifer system.</title>
        <authorList>
            <person name="Anantharaman K."/>
            <person name="Brown C.T."/>
            <person name="Hug L.A."/>
            <person name="Sharon I."/>
            <person name="Castelle C.J."/>
            <person name="Probst A.J."/>
            <person name="Thomas B.C."/>
            <person name="Singh A."/>
            <person name="Wilkins M.J."/>
            <person name="Karaoz U."/>
            <person name="Brodie E.L."/>
            <person name="Williams K.H."/>
            <person name="Hubbard S.S."/>
            <person name="Banfield J.F."/>
        </authorList>
    </citation>
    <scope>NUCLEOTIDE SEQUENCE [LARGE SCALE GENOMIC DNA]</scope>
</reference>
<gene>
    <name evidence="1" type="ORF">A2392_02620</name>
</gene>
<sequence>MLIMPVYVLYVPSKDGDWMVEASLFDLCCEAFKEEWKPIPMVTSPSFEEEYQSSGLSADEMFKRVHKDFFNGTLDHILSLWVGGSGSSVYARDIIRYAFSKDLEIHCRSPKNSLMYRYMRPFFIDQIRRTNTLRLSWL</sequence>
<accession>A0A1F6FIF4</accession>
<dbReference type="Proteomes" id="UP000177395">
    <property type="component" value="Unassembled WGS sequence"/>
</dbReference>
<evidence type="ECO:0000313" key="1">
    <source>
        <dbReference type="EMBL" id="OGG85636.1"/>
    </source>
</evidence>
<name>A0A1F6FIF4_9BACT</name>
<proteinExistence type="predicted"/>
<comment type="caution">
    <text evidence="1">The sequence shown here is derived from an EMBL/GenBank/DDBJ whole genome shotgun (WGS) entry which is preliminary data.</text>
</comment>
<dbReference type="EMBL" id="MFMS01000006">
    <property type="protein sequence ID" value="OGG85636.1"/>
    <property type="molecule type" value="Genomic_DNA"/>
</dbReference>